<keyword evidence="2" id="KW-1185">Reference proteome</keyword>
<gene>
    <name evidence="1" type="ORF">SAMN04489712_13033</name>
</gene>
<protein>
    <submittedName>
        <fullName evidence="1">Uncharacterized protein</fullName>
    </submittedName>
</protein>
<evidence type="ECO:0000313" key="1">
    <source>
        <dbReference type="EMBL" id="SEG91728.1"/>
    </source>
</evidence>
<evidence type="ECO:0000313" key="2">
    <source>
        <dbReference type="Proteomes" id="UP000236723"/>
    </source>
</evidence>
<organism evidence="1 2">
    <name type="scientific">Thermomonospora echinospora</name>
    <dbReference type="NCBI Taxonomy" id="1992"/>
    <lineage>
        <taxon>Bacteria</taxon>
        <taxon>Bacillati</taxon>
        <taxon>Actinomycetota</taxon>
        <taxon>Actinomycetes</taxon>
        <taxon>Streptosporangiales</taxon>
        <taxon>Thermomonosporaceae</taxon>
        <taxon>Thermomonospora</taxon>
    </lineage>
</organism>
<proteinExistence type="predicted"/>
<dbReference type="OrthoDB" id="4547126at2"/>
<accession>A0A1H6E232</accession>
<dbReference type="AlphaFoldDB" id="A0A1H6E232"/>
<dbReference type="RefSeq" id="WP_103944270.1">
    <property type="nucleotide sequence ID" value="NZ_FNVO01000030.1"/>
</dbReference>
<name>A0A1H6E232_9ACTN</name>
<dbReference type="EMBL" id="FNVO01000030">
    <property type="protein sequence ID" value="SEG91728.1"/>
    <property type="molecule type" value="Genomic_DNA"/>
</dbReference>
<reference evidence="2" key="1">
    <citation type="submission" date="2016-10" db="EMBL/GenBank/DDBJ databases">
        <authorList>
            <person name="Varghese N."/>
            <person name="Submissions S."/>
        </authorList>
    </citation>
    <scope>NUCLEOTIDE SEQUENCE [LARGE SCALE GENOMIC DNA]</scope>
    <source>
        <strain evidence="2">DSM 43163</strain>
    </source>
</reference>
<dbReference type="Proteomes" id="UP000236723">
    <property type="component" value="Unassembled WGS sequence"/>
</dbReference>
<sequence length="132" mass="14709">MDSDKPLPRELKAVATASLLELEERALDLGLSQRLPPSWVAANAAPAGTHYLWPALWRDLPHRPDVPPHLRCELLIALRTGERVRGLLDVLPGDFASLPKVTSRTEGTEVSRFLDSAPSIRDWLLREGEVLF</sequence>